<reference evidence="1 2" key="1">
    <citation type="journal article" date="2021" name="Elife">
        <title>Chloroplast acquisition without the gene transfer in kleptoplastic sea slugs, Plakobranchus ocellatus.</title>
        <authorList>
            <person name="Maeda T."/>
            <person name="Takahashi S."/>
            <person name="Yoshida T."/>
            <person name="Shimamura S."/>
            <person name="Takaki Y."/>
            <person name="Nagai Y."/>
            <person name="Toyoda A."/>
            <person name="Suzuki Y."/>
            <person name="Arimoto A."/>
            <person name="Ishii H."/>
            <person name="Satoh N."/>
            <person name="Nishiyama T."/>
            <person name="Hasebe M."/>
            <person name="Maruyama T."/>
            <person name="Minagawa J."/>
            <person name="Obokata J."/>
            <person name="Shigenobu S."/>
        </authorList>
    </citation>
    <scope>NUCLEOTIDE SEQUENCE [LARGE SCALE GENOMIC DNA]</scope>
</reference>
<evidence type="ECO:0000313" key="1">
    <source>
        <dbReference type="EMBL" id="GFO23620.1"/>
    </source>
</evidence>
<proteinExistence type="predicted"/>
<name>A0AAV4BT47_9GAST</name>
<sequence>MSTAATSTSLRAITMKALEARAATQECNIAVIRVLCFSCSALQQTEASLVSPALISGWSISGKLTATTSQPIHNQVISGSQALRQAGSQWLELCTPQGGFAIHFSSPANVNCDGYAAGVII</sequence>
<dbReference type="EMBL" id="BLXT01005511">
    <property type="protein sequence ID" value="GFO23620.1"/>
    <property type="molecule type" value="Genomic_DNA"/>
</dbReference>
<dbReference type="AlphaFoldDB" id="A0AAV4BT47"/>
<accession>A0AAV4BT47</accession>
<organism evidence="1 2">
    <name type="scientific">Plakobranchus ocellatus</name>
    <dbReference type="NCBI Taxonomy" id="259542"/>
    <lineage>
        <taxon>Eukaryota</taxon>
        <taxon>Metazoa</taxon>
        <taxon>Spiralia</taxon>
        <taxon>Lophotrochozoa</taxon>
        <taxon>Mollusca</taxon>
        <taxon>Gastropoda</taxon>
        <taxon>Heterobranchia</taxon>
        <taxon>Euthyneura</taxon>
        <taxon>Panpulmonata</taxon>
        <taxon>Sacoglossa</taxon>
        <taxon>Placobranchoidea</taxon>
        <taxon>Plakobranchidae</taxon>
        <taxon>Plakobranchus</taxon>
    </lineage>
</organism>
<evidence type="ECO:0000313" key="2">
    <source>
        <dbReference type="Proteomes" id="UP000735302"/>
    </source>
</evidence>
<protein>
    <submittedName>
        <fullName evidence="1">Uncharacterized protein</fullName>
    </submittedName>
</protein>
<gene>
    <name evidence="1" type="ORF">PoB_005012500</name>
</gene>
<keyword evidence="2" id="KW-1185">Reference proteome</keyword>
<comment type="caution">
    <text evidence="1">The sequence shown here is derived from an EMBL/GenBank/DDBJ whole genome shotgun (WGS) entry which is preliminary data.</text>
</comment>
<dbReference type="Proteomes" id="UP000735302">
    <property type="component" value="Unassembled WGS sequence"/>
</dbReference>